<accession>A0AAF0U8W9</accession>
<name>A0AAF0U8W9_SOLVR</name>
<gene>
    <name evidence="1" type="ORF">MTR67_035093</name>
</gene>
<organism evidence="1 2">
    <name type="scientific">Solanum verrucosum</name>
    <dbReference type="NCBI Taxonomy" id="315347"/>
    <lineage>
        <taxon>Eukaryota</taxon>
        <taxon>Viridiplantae</taxon>
        <taxon>Streptophyta</taxon>
        <taxon>Embryophyta</taxon>
        <taxon>Tracheophyta</taxon>
        <taxon>Spermatophyta</taxon>
        <taxon>Magnoliopsida</taxon>
        <taxon>eudicotyledons</taxon>
        <taxon>Gunneridae</taxon>
        <taxon>Pentapetalae</taxon>
        <taxon>asterids</taxon>
        <taxon>lamiids</taxon>
        <taxon>Solanales</taxon>
        <taxon>Solanaceae</taxon>
        <taxon>Solanoideae</taxon>
        <taxon>Solaneae</taxon>
        <taxon>Solanum</taxon>
    </lineage>
</organism>
<evidence type="ECO:0000313" key="1">
    <source>
        <dbReference type="EMBL" id="WMV41708.1"/>
    </source>
</evidence>
<protein>
    <recommendedName>
        <fullName evidence="3">Late blight resistance protein</fullName>
    </recommendedName>
</protein>
<keyword evidence="2" id="KW-1185">Reference proteome</keyword>
<dbReference type="EMBL" id="CP133619">
    <property type="protein sequence ID" value="WMV41708.1"/>
    <property type="molecule type" value="Genomic_DNA"/>
</dbReference>
<evidence type="ECO:0000313" key="2">
    <source>
        <dbReference type="Proteomes" id="UP001234989"/>
    </source>
</evidence>
<reference evidence="1" key="1">
    <citation type="submission" date="2023-08" db="EMBL/GenBank/DDBJ databases">
        <title>A de novo genome assembly of Solanum verrucosum Schlechtendal, a Mexican diploid species geographically isolated from the other diploid A-genome species in potato relatives.</title>
        <authorList>
            <person name="Hosaka K."/>
        </authorList>
    </citation>
    <scope>NUCLEOTIDE SEQUENCE</scope>
    <source>
        <tissue evidence="1">Young leaves</tissue>
    </source>
</reference>
<dbReference type="AlphaFoldDB" id="A0AAF0U8W9"/>
<dbReference type="Proteomes" id="UP001234989">
    <property type="component" value="Chromosome 8"/>
</dbReference>
<sequence length="105" mass="11742">MFKHVFRFQISGVTCGTHGHHPRTIDGLTVRLAGPWFVTENFLRTQSENLAKSRLTDRPTVRGLCPWIETSLTQPLTQTTVDQHGLSFNPRSVGLTVDEGQQPVS</sequence>
<evidence type="ECO:0008006" key="3">
    <source>
        <dbReference type="Google" id="ProtNLM"/>
    </source>
</evidence>
<proteinExistence type="predicted"/>